<feature type="domain" description="DUF305" evidence="3">
    <location>
        <begin position="36"/>
        <end position="119"/>
    </location>
</feature>
<gene>
    <name evidence="4" type="ORF">JOH49_008978</name>
</gene>
<feature type="chain" id="PRO_5041129266" evidence="2">
    <location>
        <begin position="29"/>
        <end position="155"/>
    </location>
</feature>
<reference evidence="4" key="1">
    <citation type="submission" date="2021-02" db="EMBL/GenBank/DDBJ databases">
        <title>Genomic Encyclopedia of Type Strains, Phase IV (KMG-V): Genome sequencing to study the core and pangenomes of soil and plant-associated prokaryotes.</title>
        <authorList>
            <person name="Whitman W."/>
        </authorList>
    </citation>
    <scope>NUCLEOTIDE SEQUENCE</scope>
    <source>
        <strain evidence="4">USDA 406</strain>
    </source>
</reference>
<dbReference type="Gene3D" id="1.20.1260.10">
    <property type="match status" value="1"/>
</dbReference>
<feature type="region of interest" description="Disordered" evidence="1">
    <location>
        <begin position="127"/>
        <end position="155"/>
    </location>
</feature>
<keyword evidence="2" id="KW-0732">Signal</keyword>
<dbReference type="PANTHER" id="PTHR36933:SF1">
    <property type="entry name" value="SLL0788 PROTEIN"/>
    <property type="match status" value="1"/>
</dbReference>
<protein>
    <submittedName>
        <fullName evidence="4">Uncharacterized protein (DUF305 family)</fullName>
    </submittedName>
</protein>
<feature type="signal peptide" evidence="2">
    <location>
        <begin position="1"/>
        <end position="28"/>
    </location>
</feature>
<accession>A0A4Y3ZC93</accession>
<dbReference type="PANTHER" id="PTHR36933">
    <property type="entry name" value="SLL0788 PROTEIN"/>
    <property type="match status" value="1"/>
</dbReference>
<sequence length="155" mass="16495">MLPRFLRPGLAPLAAAALLAVAAAAAFAHDDHHPAQSAQTAEESAFLAENDAAMTKMMNDMAAKPSGDIDRDFVAMMAPHHQGAIDMAVIELRYGKNEQLRRIAQEIIVEQRQEIDAMKLAIGDPVTASAPAPTQPGPAPAAAHDHMNMSHGMKN</sequence>
<dbReference type="AlphaFoldDB" id="A0A4Y3ZC93"/>
<proteinExistence type="predicted"/>
<dbReference type="InterPro" id="IPR012347">
    <property type="entry name" value="Ferritin-like"/>
</dbReference>
<evidence type="ECO:0000256" key="2">
    <source>
        <dbReference type="SAM" id="SignalP"/>
    </source>
</evidence>
<evidence type="ECO:0000313" key="4">
    <source>
        <dbReference type="EMBL" id="MBP1299225.1"/>
    </source>
</evidence>
<name>A0A4Y3ZC93_BRAEL</name>
<dbReference type="Proteomes" id="UP000673383">
    <property type="component" value="Unassembled WGS sequence"/>
</dbReference>
<organism evidence="4 5">
    <name type="scientific">Bradyrhizobium elkanii</name>
    <dbReference type="NCBI Taxonomy" id="29448"/>
    <lineage>
        <taxon>Bacteria</taxon>
        <taxon>Pseudomonadati</taxon>
        <taxon>Pseudomonadota</taxon>
        <taxon>Alphaproteobacteria</taxon>
        <taxon>Hyphomicrobiales</taxon>
        <taxon>Nitrobacteraceae</taxon>
        <taxon>Bradyrhizobium</taxon>
    </lineage>
</organism>
<evidence type="ECO:0000259" key="3">
    <source>
        <dbReference type="Pfam" id="PF03713"/>
    </source>
</evidence>
<dbReference type="RefSeq" id="WP_018270414.1">
    <property type="nucleotide sequence ID" value="NZ_BJNL01000009.1"/>
</dbReference>
<evidence type="ECO:0000313" key="5">
    <source>
        <dbReference type="Proteomes" id="UP000673383"/>
    </source>
</evidence>
<dbReference type="InterPro" id="IPR005183">
    <property type="entry name" value="DUF305_CopM-like"/>
</dbReference>
<evidence type="ECO:0000256" key="1">
    <source>
        <dbReference type="SAM" id="MobiDB-lite"/>
    </source>
</evidence>
<dbReference type="EMBL" id="JAFICZ010000001">
    <property type="protein sequence ID" value="MBP1299225.1"/>
    <property type="molecule type" value="Genomic_DNA"/>
</dbReference>
<dbReference type="Pfam" id="PF03713">
    <property type="entry name" value="DUF305"/>
    <property type="match status" value="1"/>
</dbReference>
<dbReference type="GeneID" id="92956401"/>
<comment type="caution">
    <text evidence="4">The sequence shown here is derived from an EMBL/GenBank/DDBJ whole genome shotgun (WGS) entry which is preliminary data.</text>
</comment>